<dbReference type="SUPFAM" id="SSF143865">
    <property type="entry name" value="CorA soluble domain-like"/>
    <property type="match status" value="1"/>
</dbReference>
<protein>
    <recommendedName>
        <fullName evidence="15">Magnesium transport protein CorA</fullName>
    </recommendedName>
</protein>
<evidence type="ECO:0000256" key="11">
    <source>
        <dbReference type="ARBA" id="ARBA00045497"/>
    </source>
</evidence>
<comment type="caution">
    <text evidence="13">The sequence shown here is derived from an EMBL/GenBank/DDBJ whole genome shotgun (WGS) entry which is preliminary data.</text>
</comment>
<dbReference type="SUPFAM" id="SSF144083">
    <property type="entry name" value="Magnesium transport protein CorA, transmembrane region"/>
    <property type="match status" value="1"/>
</dbReference>
<dbReference type="PANTHER" id="PTHR46494:SF1">
    <property type="entry name" value="CORA FAMILY METAL ION TRANSPORTER (EUROFUNG)"/>
    <property type="match status" value="1"/>
</dbReference>
<dbReference type="InterPro" id="IPR002523">
    <property type="entry name" value="MgTranspt_CorA/ZnTranspt_ZntB"/>
</dbReference>
<comment type="catalytic activity">
    <reaction evidence="10">
        <text>Mg(2+)(in) = Mg(2+)(out)</text>
        <dbReference type="Rhea" id="RHEA:29827"/>
        <dbReference type="ChEBI" id="CHEBI:18420"/>
    </reaction>
</comment>
<dbReference type="GO" id="GO:0015087">
    <property type="term" value="F:cobalt ion transmembrane transporter activity"/>
    <property type="evidence" value="ECO:0007669"/>
    <property type="project" value="TreeGrafter"/>
</dbReference>
<evidence type="ECO:0000256" key="9">
    <source>
        <dbReference type="ARBA" id="ARBA00023136"/>
    </source>
</evidence>
<evidence type="ECO:0000256" key="2">
    <source>
        <dbReference type="ARBA" id="ARBA00009765"/>
    </source>
</evidence>
<dbReference type="InterPro" id="IPR045863">
    <property type="entry name" value="CorA_TM1_TM2"/>
</dbReference>
<feature type="transmembrane region" description="Helical" evidence="12">
    <location>
        <begin position="279"/>
        <end position="299"/>
    </location>
</feature>
<reference evidence="13" key="1">
    <citation type="submission" date="2020-10" db="EMBL/GenBank/DDBJ databases">
        <authorList>
            <person name="Gilroy R."/>
        </authorList>
    </citation>
    <scope>NUCLEOTIDE SEQUENCE</scope>
    <source>
        <strain evidence="13">USAMLcec3-3695</strain>
    </source>
</reference>
<dbReference type="AlphaFoldDB" id="A0A9D1MBE5"/>
<evidence type="ECO:0000256" key="12">
    <source>
        <dbReference type="SAM" id="Phobius"/>
    </source>
</evidence>
<sequence length="306" mass="36313">MKYRLNKRLTPILNESEVEDNEIFVEILSMREFDSRFAGTYHHEVLMRSMEHIQYTKVDILRSCIVGTVLIPDKQDLLEKEYGFGFYIHKGHLIFIDDTNRISKIASRLPEIKALETTLEARFFLEIIEFLISDDVLYLQRYEDKLVSVEEELLDHDIDTFHTDILRYRREILILNGYYQQLCDMMQMMGENKNSIFNAEDCRMYRAAAARADRLYDNTKMLREYTVQLREMYQSQIDIMQNQTMKVLTVVTTIFSPLSLIVGWYGMNFTGMPELAWKYGYIAVIILSIVVVVGEIIFFKRKKWFD</sequence>
<evidence type="ECO:0000256" key="8">
    <source>
        <dbReference type="ARBA" id="ARBA00023065"/>
    </source>
</evidence>
<dbReference type="Gene3D" id="1.20.58.340">
    <property type="entry name" value="Magnesium transport protein CorA, transmembrane region"/>
    <property type="match status" value="2"/>
</dbReference>
<comment type="function">
    <text evidence="11">Mediates influx of magnesium ions. Alternates between open and closed states. Activated by low cytoplasmic Mg(2+) levels. Inactive when cytoplasmic Mg(2+) levels are high.</text>
</comment>
<reference evidence="13" key="2">
    <citation type="journal article" date="2021" name="PeerJ">
        <title>Extensive microbial diversity within the chicken gut microbiome revealed by metagenomics and culture.</title>
        <authorList>
            <person name="Gilroy R."/>
            <person name="Ravi A."/>
            <person name="Getino M."/>
            <person name="Pursley I."/>
            <person name="Horton D.L."/>
            <person name="Alikhan N.F."/>
            <person name="Baker D."/>
            <person name="Gharbi K."/>
            <person name="Hall N."/>
            <person name="Watson M."/>
            <person name="Adriaenssens E.M."/>
            <person name="Foster-Nyarko E."/>
            <person name="Jarju S."/>
            <person name="Secka A."/>
            <person name="Antonio M."/>
            <person name="Oren A."/>
            <person name="Chaudhuri R.R."/>
            <person name="La Ragione R."/>
            <person name="Hildebrand F."/>
            <person name="Pallen M.J."/>
        </authorList>
    </citation>
    <scope>NUCLEOTIDE SEQUENCE</scope>
    <source>
        <strain evidence="13">USAMLcec3-3695</strain>
    </source>
</reference>
<evidence type="ECO:0000256" key="5">
    <source>
        <dbReference type="ARBA" id="ARBA00022692"/>
    </source>
</evidence>
<name>A0A9D1MBE5_9FIRM</name>
<evidence type="ECO:0000313" key="14">
    <source>
        <dbReference type="Proteomes" id="UP000824109"/>
    </source>
</evidence>
<evidence type="ECO:0000256" key="1">
    <source>
        <dbReference type="ARBA" id="ARBA00004651"/>
    </source>
</evidence>
<dbReference type="PANTHER" id="PTHR46494">
    <property type="entry name" value="CORA FAMILY METAL ION TRANSPORTER (EUROFUNG)"/>
    <property type="match status" value="1"/>
</dbReference>
<keyword evidence="9 12" id="KW-0472">Membrane</keyword>
<dbReference type="FunFam" id="1.20.58.340:FF:000004">
    <property type="entry name" value="Magnesium transport protein CorA"/>
    <property type="match status" value="1"/>
</dbReference>
<keyword evidence="3" id="KW-0813">Transport</keyword>
<comment type="subcellular location">
    <subcellularLocation>
        <location evidence="1">Cell membrane</location>
        <topology evidence="1">Multi-pass membrane protein</topology>
    </subcellularLocation>
</comment>
<dbReference type="CDD" id="cd12826">
    <property type="entry name" value="EcCorA_ZntB-like_u1"/>
    <property type="match status" value="1"/>
</dbReference>
<dbReference type="GO" id="GO:0000287">
    <property type="term" value="F:magnesium ion binding"/>
    <property type="evidence" value="ECO:0007669"/>
    <property type="project" value="TreeGrafter"/>
</dbReference>
<keyword evidence="4" id="KW-1003">Cell membrane</keyword>
<keyword evidence="7 12" id="KW-1133">Transmembrane helix</keyword>
<evidence type="ECO:0000256" key="10">
    <source>
        <dbReference type="ARBA" id="ARBA00034269"/>
    </source>
</evidence>
<dbReference type="GO" id="GO:0005886">
    <property type="term" value="C:plasma membrane"/>
    <property type="evidence" value="ECO:0007669"/>
    <property type="project" value="UniProtKB-SubCell"/>
</dbReference>
<evidence type="ECO:0000256" key="4">
    <source>
        <dbReference type="ARBA" id="ARBA00022475"/>
    </source>
</evidence>
<dbReference type="GO" id="GO:0050897">
    <property type="term" value="F:cobalt ion binding"/>
    <property type="evidence" value="ECO:0007669"/>
    <property type="project" value="TreeGrafter"/>
</dbReference>
<keyword evidence="8" id="KW-0406">Ion transport</keyword>
<dbReference type="Proteomes" id="UP000824109">
    <property type="component" value="Unassembled WGS sequence"/>
</dbReference>
<keyword evidence="5 12" id="KW-0812">Transmembrane</keyword>
<comment type="similarity">
    <text evidence="2">Belongs to the CorA metal ion transporter (MIT) (TC 1.A.35) family.</text>
</comment>
<organism evidence="13 14">
    <name type="scientific">Candidatus Ornithomonoglobus merdipullorum</name>
    <dbReference type="NCBI Taxonomy" id="2840895"/>
    <lineage>
        <taxon>Bacteria</taxon>
        <taxon>Bacillati</taxon>
        <taxon>Bacillota</taxon>
        <taxon>Clostridia</taxon>
        <taxon>Candidatus Ornithomonoglobus</taxon>
    </lineage>
</organism>
<dbReference type="Pfam" id="PF01544">
    <property type="entry name" value="CorA"/>
    <property type="match status" value="1"/>
</dbReference>
<evidence type="ECO:0008006" key="15">
    <source>
        <dbReference type="Google" id="ProtNLM"/>
    </source>
</evidence>
<gene>
    <name evidence="13" type="ORF">IAA61_04585</name>
</gene>
<dbReference type="GO" id="GO:0015095">
    <property type="term" value="F:magnesium ion transmembrane transporter activity"/>
    <property type="evidence" value="ECO:0007669"/>
    <property type="project" value="TreeGrafter"/>
</dbReference>
<keyword evidence="6" id="KW-0460">Magnesium</keyword>
<evidence type="ECO:0000313" key="13">
    <source>
        <dbReference type="EMBL" id="HIU57074.1"/>
    </source>
</evidence>
<dbReference type="EMBL" id="DVNB01000049">
    <property type="protein sequence ID" value="HIU57074.1"/>
    <property type="molecule type" value="Genomic_DNA"/>
</dbReference>
<evidence type="ECO:0000256" key="3">
    <source>
        <dbReference type="ARBA" id="ARBA00022448"/>
    </source>
</evidence>
<proteinExistence type="inferred from homology"/>
<evidence type="ECO:0000256" key="7">
    <source>
        <dbReference type="ARBA" id="ARBA00022989"/>
    </source>
</evidence>
<accession>A0A9D1MBE5</accession>
<feature type="transmembrane region" description="Helical" evidence="12">
    <location>
        <begin position="247"/>
        <end position="267"/>
    </location>
</feature>
<evidence type="ECO:0000256" key="6">
    <source>
        <dbReference type="ARBA" id="ARBA00022842"/>
    </source>
</evidence>
<dbReference type="InterPro" id="IPR045861">
    <property type="entry name" value="CorA_cytoplasmic_dom"/>
</dbReference>